<dbReference type="EMBL" id="AACS02000009">
    <property type="protein sequence ID" value="EAU89581.2"/>
    <property type="molecule type" value="Genomic_DNA"/>
</dbReference>
<evidence type="ECO:0000256" key="3">
    <source>
        <dbReference type="ARBA" id="ARBA00022448"/>
    </source>
</evidence>
<dbReference type="AlphaFoldDB" id="A8NBL0"/>
<evidence type="ECO:0000313" key="10">
    <source>
        <dbReference type="EMBL" id="EAU89581.2"/>
    </source>
</evidence>
<evidence type="ECO:0000313" key="11">
    <source>
        <dbReference type="Proteomes" id="UP000001861"/>
    </source>
</evidence>
<evidence type="ECO:0000256" key="8">
    <source>
        <dbReference type="SAM" id="Phobius"/>
    </source>
</evidence>
<evidence type="ECO:0000256" key="5">
    <source>
        <dbReference type="ARBA" id="ARBA00022989"/>
    </source>
</evidence>
<dbReference type="Pfam" id="PF07690">
    <property type="entry name" value="MFS_1"/>
    <property type="match status" value="1"/>
</dbReference>
<dbReference type="InParanoid" id="A8NBL0"/>
<feature type="compositionally biased region" description="Low complexity" evidence="7">
    <location>
        <begin position="1"/>
        <end position="16"/>
    </location>
</feature>
<evidence type="ECO:0000256" key="2">
    <source>
        <dbReference type="ARBA" id="ARBA00008335"/>
    </source>
</evidence>
<feature type="region of interest" description="Disordered" evidence="7">
    <location>
        <begin position="480"/>
        <end position="502"/>
    </location>
</feature>
<feature type="transmembrane region" description="Helical" evidence="8">
    <location>
        <begin position="137"/>
        <end position="154"/>
    </location>
</feature>
<comment type="subcellular location">
    <subcellularLocation>
        <location evidence="1">Endomembrane system</location>
        <topology evidence="1">Multi-pass membrane protein</topology>
    </subcellularLocation>
</comment>
<dbReference type="eggNOG" id="ENOG502QSZ7">
    <property type="taxonomic scope" value="Eukaryota"/>
</dbReference>
<feature type="transmembrane region" description="Helical" evidence="8">
    <location>
        <begin position="340"/>
        <end position="359"/>
    </location>
</feature>
<dbReference type="VEuPathDB" id="FungiDB:CC1G_02470"/>
<organism evidence="10 11">
    <name type="scientific">Coprinopsis cinerea (strain Okayama-7 / 130 / ATCC MYA-4618 / FGSC 9003)</name>
    <name type="common">Inky cap fungus</name>
    <name type="synonym">Hormographiella aspergillata</name>
    <dbReference type="NCBI Taxonomy" id="240176"/>
    <lineage>
        <taxon>Eukaryota</taxon>
        <taxon>Fungi</taxon>
        <taxon>Dikarya</taxon>
        <taxon>Basidiomycota</taxon>
        <taxon>Agaricomycotina</taxon>
        <taxon>Agaricomycetes</taxon>
        <taxon>Agaricomycetidae</taxon>
        <taxon>Agaricales</taxon>
        <taxon>Agaricineae</taxon>
        <taxon>Psathyrellaceae</taxon>
        <taxon>Coprinopsis</taxon>
    </lineage>
</organism>
<proteinExistence type="inferred from homology"/>
<dbReference type="PANTHER" id="PTHR23514">
    <property type="entry name" value="BYPASS OF STOP CODON PROTEIN 6"/>
    <property type="match status" value="1"/>
</dbReference>
<feature type="domain" description="Major facilitator superfamily (MFS) profile" evidence="9">
    <location>
        <begin position="74"/>
        <end position="480"/>
    </location>
</feature>
<evidence type="ECO:0000256" key="6">
    <source>
        <dbReference type="ARBA" id="ARBA00023136"/>
    </source>
</evidence>
<feature type="transmembrane region" description="Helical" evidence="8">
    <location>
        <begin position="455"/>
        <end position="474"/>
    </location>
</feature>
<reference evidence="10 11" key="1">
    <citation type="journal article" date="2010" name="Proc. Natl. Acad. Sci. U.S.A.">
        <title>Insights into evolution of multicellular fungi from the assembled chromosomes of the mushroom Coprinopsis cinerea (Coprinus cinereus).</title>
        <authorList>
            <person name="Stajich J.E."/>
            <person name="Wilke S.K."/>
            <person name="Ahren D."/>
            <person name="Au C.H."/>
            <person name="Birren B.W."/>
            <person name="Borodovsky M."/>
            <person name="Burns C."/>
            <person name="Canback B."/>
            <person name="Casselton L.A."/>
            <person name="Cheng C.K."/>
            <person name="Deng J."/>
            <person name="Dietrich F.S."/>
            <person name="Fargo D.C."/>
            <person name="Farman M.L."/>
            <person name="Gathman A.C."/>
            <person name="Goldberg J."/>
            <person name="Guigo R."/>
            <person name="Hoegger P.J."/>
            <person name="Hooker J.B."/>
            <person name="Huggins A."/>
            <person name="James T.Y."/>
            <person name="Kamada T."/>
            <person name="Kilaru S."/>
            <person name="Kodira C."/>
            <person name="Kues U."/>
            <person name="Kupfer D."/>
            <person name="Kwan H.S."/>
            <person name="Lomsadze A."/>
            <person name="Li W."/>
            <person name="Lilly W.W."/>
            <person name="Ma L.J."/>
            <person name="Mackey A.J."/>
            <person name="Manning G."/>
            <person name="Martin F."/>
            <person name="Muraguchi H."/>
            <person name="Natvig D.O."/>
            <person name="Palmerini H."/>
            <person name="Ramesh M.A."/>
            <person name="Rehmeyer C.J."/>
            <person name="Roe B.A."/>
            <person name="Shenoy N."/>
            <person name="Stanke M."/>
            <person name="Ter-Hovhannisyan V."/>
            <person name="Tunlid A."/>
            <person name="Velagapudi R."/>
            <person name="Vision T.J."/>
            <person name="Zeng Q."/>
            <person name="Zolan M.E."/>
            <person name="Pukkila P.J."/>
        </authorList>
    </citation>
    <scope>NUCLEOTIDE SEQUENCE [LARGE SCALE GENOMIC DNA]</scope>
    <source>
        <strain evidence="11">Okayama-7 / 130 / ATCC MYA-4618 / FGSC 9003</strain>
    </source>
</reference>
<gene>
    <name evidence="10" type="ORF">CC1G_02470</name>
</gene>
<dbReference type="InterPro" id="IPR051788">
    <property type="entry name" value="MFS_Transporter"/>
</dbReference>
<feature type="transmembrane region" description="Helical" evidence="8">
    <location>
        <begin position="421"/>
        <end position="443"/>
    </location>
</feature>
<keyword evidence="3" id="KW-0813">Transport</keyword>
<dbReference type="OMA" id="TSIVTIH"/>
<sequence length="502" mass="53821">MSTTTPNGDDTTATNNSNDQKMISDETKVSIPPADTLNDATVVRTVSSEKVDPGPDGQTGVGKTAKQKRTGMIQFLTLCWCLFILGWNDGTLGPLLPRIREVYNVGFTVVSLTFVSSCAGFILGAFLNMYIGPKLGLGKVMAIGAFLQVITYSVQAPAPPFPAFVVVNALNGMGLALQDAQANGFVGALTENAEAKMGVLHAAYGKCLVSPSSLSNANVHCAGLGAFASPLVSTQFAQHERWSFHYLTSLGLALSNTILVTLVFRLKRQDDVMREAGEFVEKRDKSEEKETNIKEILSNKAVHFLALFILIYVGVEVTIGGWIVTYIIEERGGGPSAGYISSGFFGGLTLGRVILLWVNEKVGERLVLYIYGIISLGLEFVVWFVPSLIGGAVAVSFIGLLMGPMYPLAMNHASRVLPRRILTSSIGWIAGFGQAGSALIPFMTGAISQKHGIKSLHPLLIAMMAVLVILWWLIPNAPQRSPEASATPSPPPELAETKTTEK</sequence>
<feature type="transmembrane region" description="Helical" evidence="8">
    <location>
        <begin position="244"/>
        <end position="264"/>
    </location>
</feature>
<keyword evidence="6 8" id="KW-0472">Membrane</keyword>
<comment type="caution">
    <text evidence="10">The sequence shown here is derived from an EMBL/GenBank/DDBJ whole genome shotgun (WGS) entry which is preliminary data.</text>
</comment>
<accession>A8NBL0</accession>
<protein>
    <recommendedName>
        <fullName evidence="9">Major facilitator superfamily (MFS) profile domain-containing protein</fullName>
    </recommendedName>
</protein>
<dbReference type="SUPFAM" id="SSF103473">
    <property type="entry name" value="MFS general substrate transporter"/>
    <property type="match status" value="1"/>
</dbReference>
<dbReference type="PROSITE" id="PS50850">
    <property type="entry name" value="MFS"/>
    <property type="match status" value="1"/>
</dbReference>
<evidence type="ECO:0000256" key="7">
    <source>
        <dbReference type="SAM" id="MobiDB-lite"/>
    </source>
</evidence>
<feature type="transmembrane region" description="Helical" evidence="8">
    <location>
        <begin position="71"/>
        <end position="87"/>
    </location>
</feature>
<feature type="transmembrane region" description="Helical" evidence="8">
    <location>
        <begin position="304"/>
        <end position="328"/>
    </location>
</feature>
<feature type="region of interest" description="Disordered" evidence="7">
    <location>
        <begin position="1"/>
        <end position="36"/>
    </location>
</feature>
<dbReference type="PANTHER" id="PTHR23514:SF3">
    <property type="entry name" value="BYPASS OF STOP CODON PROTEIN 6"/>
    <property type="match status" value="1"/>
</dbReference>
<comment type="similarity">
    <text evidence="2">Belongs to the major facilitator superfamily.</text>
</comment>
<dbReference type="GO" id="GO:0012505">
    <property type="term" value="C:endomembrane system"/>
    <property type="evidence" value="ECO:0007669"/>
    <property type="project" value="UniProtKB-SubCell"/>
</dbReference>
<dbReference type="OrthoDB" id="413079at2759"/>
<evidence type="ECO:0000256" key="4">
    <source>
        <dbReference type="ARBA" id="ARBA00022692"/>
    </source>
</evidence>
<evidence type="ECO:0000256" key="1">
    <source>
        <dbReference type="ARBA" id="ARBA00004127"/>
    </source>
</evidence>
<dbReference type="FunFam" id="1.20.1250.20:FF:000286">
    <property type="entry name" value="MFS efflux transporter"/>
    <property type="match status" value="1"/>
</dbReference>
<dbReference type="HOGENOM" id="CLU_021993_6_0_1"/>
<dbReference type="KEGG" id="cci:CC1G_02470"/>
<dbReference type="InterPro" id="IPR011701">
    <property type="entry name" value="MFS"/>
</dbReference>
<keyword evidence="11" id="KW-1185">Reference proteome</keyword>
<dbReference type="Gene3D" id="1.20.1250.20">
    <property type="entry name" value="MFS general substrate transporter like domains"/>
    <property type="match status" value="1"/>
</dbReference>
<feature type="transmembrane region" description="Helical" evidence="8">
    <location>
        <begin position="107"/>
        <end position="130"/>
    </location>
</feature>
<dbReference type="GeneID" id="6008692"/>
<name>A8NBL0_COPC7</name>
<dbReference type="InterPro" id="IPR036259">
    <property type="entry name" value="MFS_trans_sf"/>
</dbReference>
<evidence type="ECO:0000259" key="9">
    <source>
        <dbReference type="PROSITE" id="PS50850"/>
    </source>
</evidence>
<dbReference type="GO" id="GO:0016020">
    <property type="term" value="C:membrane"/>
    <property type="evidence" value="ECO:0007669"/>
    <property type="project" value="TreeGrafter"/>
</dbReference>
<keyword evidence="5 8" id="KW-1133">Transmembrane helix</keyword>
<dbReference type="InterPro" id="IPR020846">
    <property type="entry name" value="MFS_dom"/>
</dbReference>
<dbReference type="RefSeq" id="XP_001832208.2">
    <property type="nucleotide sequence ID" value="XM_001832156.2"/>
</dbReference>
<dbReference type="GO" id="GO:0022857">
    <property type="term" value="F:transmembrane transporter activity"/>
    <property type="evidence" value="ECO:0007669"/>
    <property type="project" value="InterPro"/>
</dbReference>
<keyword evidence="4 8" id="KW-0812">Transmembrane</keyword>
<dbReference type="Proteomes" id="UP000001861">
    <property type="component" value="Unassembled WGS sequence"/>
</dbReference>
<feature type="transmembrane region" description="Helical" evidence="8">
    <location>
        <begin position="366"/>
        <end position="385"/>
    </location>
</feature>
<feature type="transmembrane region" description="Helical" evidence="8">
    <location>
        <begin position="391"/>
        <end position="409"/>
    </location>
</feature>